<evidence type="ECO:0000256" key="6">
    <source>
        <dbReference type="HAMAP-Rule" id="MF_01114"/>
    </source>
</evidence>
<comment type="subcellular location">
    <subcellularLocation>
        <location evidence="2 6">Cytoplasm</location>
    </subcellularLocation>
</comment>
<dbReference type="Pfam" id="PF21981">
    <property type="entry name" value="RecX_HTH3"/>
    <property type="match status" value="2"/>
</dbReference>
<dbReference type="RefSeq" id="WP_027106546.1">
    <property type="nucleotide sequence ID" value="NZ_AUHP01000013.1"/>
</dbReference>
<dbReference type="PANTHER" id="PTHR33602:SF1">
    <property type="entry name" value="REGULATORY PROTEIN RECX FAMILY PROTEIN"/>
    <property type="match status" value="1"/>
</dbReference>
<dbReference type="PATRIC" id="fig|1122146.4.peg.286"/>
<keyword evidence="11" id="KW-1185">Reference proteome</keyword>
<dbReference type="PANTHER" id="PTHR33602">
    <property type="entry name" value="REGULATORY PROTEIN RECX FAMILY PROTEIN"/>
    <property type="match status" value="1"/>
</dbReference>
<reference evidence="10 11" key="1">
    <citation type="journal article" date="2015" name="Genome Announc.">
        <title>Expanding the biotechnology potential of lactobacilli through comparative genomics of 213 strains and associated genera.</title>
        <authorList>
            <person name="Sun Z."/>
            <person name="Harris H.M."/>
            <person name="McCann A."/>
            <person name="Guo C."/>
            <person name="Argimon S."/>
            <person name="Zhang W."/>
            <person name="Yang X."/>
            <person name="Jeffery I.B."/>
            <person name="Cooney J.C."/>
            <person name="Kagawa T.F."/>
            <person name="Liu W."/>
            <person name="Song Y."/>
            <person name="Salvetti E."/>
            <person name="Wrobel A."/>
            <person name="Rasinkangas P."/>
            <person name="Parkhill J."/>
            <person name="Rea M.C."/>
            <person name="O'Sullivan O."/>
            <person name="Ritari J."/>
            <person name="Douillard F.P."/>
            <person name="Paul Ross R."/>
            <person name="Yang R."/>
            <person name="Briner A.E."/>
            <person name="Felis G.E."/>
            <person name="de Vos W.M."/>
            <person name="Barrangou R."/>
            <person name="Klaenhammer T.R."/>
            <person name="Caufield P.W."/>
            <person name="Cui Y."/>
            <person name="Zhang H."/>
            <person name="O'Toole P.W."/>
        </authorList>
    </citation>
    <scope>NUCLEOTIDE SEQUENCE [LARGE SCALE GENOMIC DNA]</scope>
    <source>
        <strain evidence="10 11">DSM 22408</strain>
    </source>
</reference>
<evidence type="ECO:0000256" key="4">
    <source>
        <dbReference type="ARBA" id="ARBA00018111"/>
    </source>
</evidence>
<dbReference type="InterPro" id="IPR053926">
    <property type="entry name" value="RecX_HTH_1st"/>
</dbReference>
<feature type="domain" description="RecX third three-helical" evidence="8">
    <location>
        <begin position="157"/>
        <end position="202"/>
    </location>
</feature>
<feature type="domain" description="RecX second three-helical" evidence="7">
    <location>
        <begin position="108"/>
        <end position="149"/>
    </location>
</feature>
<evidence type="ECO:0000313" key="11">
    <source>
        <dbReference type="Proteomes" id="UP000051500"/>
    </source>
</evidence>
<accession>A0A0R2KVS7</accession>
<dbReference type="HAMAP" id="MF_01114">
    <property type="entry name" value="RecX"/>
    <property type="match status" value="1"/>
</dbReference>
<sequence length="267" mass="31174">MAQIITKITTQKRKGRFNIFINNQYAFAVSESTLIRFTLAKGQELSPAEIEQITQADEVAKAYQKTLNYLSYKLRTQKEINQFLNDFELSKSDREEIIDKLCELNLIDDLNYAKSYVRTQMRINKLGPQQISQKLKLQQIDPELITEALLEYPYELQLENGCHLAEKSARKYQKDAFFIRQNKIKVNLLKKGYSGDLINEIIAHLDLQPDEDAEQAALTFQADKLLRRYNRTHPDQVANKLKQALYKKGFSLSQIQTYLDEHLDEQF</sequence>
<proteinExistence type="inferred from homology"/>
<evidence type="ECO:0000313" key="10">
    <source>
        <dbReference type="EMBL" id="KRN90365.1"/>
    </source>
</evidence>
<dbReference type="InterPro" id="IPR053924">
    <property type="entry name" value="RecX_HTH_2nd"/>
</dbReference>
<evidence type="ECO:0000256" key="2">
    <source>
        <dbReference type="ARBA" id="ARBA00004496"/>
    </source>
</evidence>
<dbReference type="STRING" id="1122146.IV53_GL000280"/>
<dbReference type="GO" id="GO:0005737">
    <property type="term" value="C:cytoplasm"/>
    <property type="evidence" value="ECO:0007669"/>
    <property type="project" value="UniProtKB-SubCell"/>
</dbReference>
<dbReference type="AlphaFoldDB" id="A0A0R2KVS7"/>
<feature type="domain" description="RecX first three-helical" evidence="9">
    <location>
        <begin position="62"/>
        <end position="101"/>
    </location>
</feature>
<dbReference type="NCBIfam" id="NF010733">
    <property type="entry name" value="PRK14135.1"/>
    <property type="match status" value="1"/>
</dbReference>
<dbReference type="GO" id="GO:0006282">
    <property type="term" value="P:regulation of DNA repair"/>
    <property type="evidence" value="ECO:0007669"/>
    <property type="project" value="UniProtKB-UniRule"/>
</dbReference>
<comment type="caution">
    <text evidence="10">The sequence shown here is derived from an EMBL/GenBank/DDBJ whole genome shotgun (WGS) entry which is preliminary data.</text>
</comment>
<dbReference type="OrthoDB" id="5421057at2"/>
<dbReference type="Gene3D" id="1.10.10.10">
    <property type="entry name" value="Winged helix-like DNA-binding domain superfamily/Winged helix DNA-binding domain"/>
    <property type="match status" value="4"/>
</dbReference>
<name>A0A0R2KVS7_9LACO</name>
<evidence type="ECO:0000256" key="3">
    <source>
        <dbReference type="ARBA" id="ARBA00009695"/>
    </source>
</evidence>
<evidence type="ECO:0000256" key="1">
    <source>
        <dbReference type="ARBA" id="ARBA00003529"/>
    </source>
</evidence>
<evidence type="ECO:0000259" key="9">
    <source>
        <dbReference type="Pfam" id="PF21982"/>
    </source>
</evidence>
<gene>
    <name evidence="6" type="primary">recX</name>
    <name evidence="10" type="ORF">IV53_GL000280</name>
</gene>
<dbReference type="Pfam" id="PF02631">
    <property type="entry name" value="RecX_HTH2"/>
    <property type="match status" value="1"/>
</dbReference>
<dbReference type="Proteomes" id="UP000051500">
    <property type="component" value="Unassembled WGS sequence"/>
</dbReference>
<feature type="domain" description="RecX third three-helical" evidence="8">
    <location>
        <begin position="213"/>
        <end position="259"/>
    </location>
</feature>
<evidence type="ECO:0000256" key="5">
    <source>
        <dbReference type="ARBA" id="ARBA00022490"/>
    </source>
</evidence>
<evidence type="ECO:0000259" key="8">
    <source>
        <dbReference type="Pfam" id="PF21981"/>
    </source>
</evidence>
<dbReference type="eggNOG" id="COG2137">
    <property type="taxonomic scope" value="Bacteria"/>
</dbReference>
<comment type="similarity">
    <text evidence="3 6">Belongs to the RecX family.</text>
</comment>
<dbReference type="InterPro" id="IPR036388">
    <property type="entry name" value="WH-like_DNA-bd_sf"/>
</dbReference>
<comment type="function">
    <text evidence="1 6">Modulates RecA activity.</text>
</comment>
<organism evidence="10 11">
    <name type="scientific">Ligilactobacillus ceti DSM 22408</name>
    <dbReference type="NCBI Taxonomy" id="1122146"/>
    <lineage>
        <taxon>Bacteria</taxon>
        <taxon>Bacillati</taxon>
        <taxon>Bacillota</taxon>
        <taxon>Bacilli</taxon>
        <taxon>Lactobacillales</taxon>
        <taxon>Lactobacillaceae</taxon>
        <taxon>Ligilactobacillus</taxon>
    </lineage>
</organism>
<dbReference type="EMBL" id="JQBZ01000003">
    <property type="protein sequence ID" value="KRN90365.1"/>
    <property type="molecule type" value="Genomic_DNA"/>
</dbReference>
<dbReference type="InterPro" id="IPR003783">
    <property type="entry name" value="Regulatory_RecX"/>
</dbReference>
<protein>
    <recommendedName>
        <fullName evidence="4 6">Regulatory protein RecX</fullName>
    </recommendedName>
</protein>
<dbReference type="Pfam" id="PF21982">
    <property type="entry name" value="RecX_HTH1"/>
    <property type="match status" value="1"/>
</dbReference>
<evidence type="ECO:0000259" key="7">
    <source>
        <dbReference type="Pfam" id="PF02631"/>
    </source>
</evidence>
<keyword evidence="5 6" id="KW-0963">Cytoplasm</keyword>
<dbReference type="InterPro" id="IPR053925">
    <property type="entry name" value="RecX_HTH_3rd"/>
</dbReference>